<evidence type="ECO:0000313" key="9">
    <source>
        <dbReference type="EMBL" id="NYI71521.1"/>
    </source>
</evidence>
<reference evidence="9 10" key="1">
    <citation type="submission" date="2020-07" db="EMBL/GenBank/DDBJ databases">
        <title>Sequencing the genomes of 1000 actinobacteria strains.</title>
        <authorList>
            <person name="Klenk H.-P."/>
        </authorList>
    </citation>
    <scope>NUCLEOTIDE SEQUENCE [LARGE SCALE GENOMIC DNA]</scope>
    <source>
        <strain evidence="9 10">DSM 103164</strain>
    </source>
</reference>
<dbReference type="GO" id="GO:0009254">
    <property type="term" value="P:peptidoglycan turnover"/>
    <property type="evidence" value="ECO:0007669"/>
    <property type="project" value="TreeGrafter"/>
</dbReference>
<feature type="region of interest" description="Disordered" evidence="6">
    <location>
        <begin position="23"/>
        <end position="43"/>
    </location>
</feature>
<dbReference type="GO" id="GO:0004563">
    <property type="term" value="F:beta-N-acetylhexosaminidase activity"/>
    <property type="evidence" value="ECO:0007669"/>
    <property type="project" value="UniProtKB-EC"/>
</dbReference>
<dbReference type="InterPro" id="IPR017853">
    <property type="entry name" value="GH"/>
</dbReference>
<dbReference type="GO" id="GO:0005975">
    <property type="term" value="P:carbohydrate metabolic process"/>
    <property type="evidence" value="ECO:0007669"/>
    <property type="project" value="InterPro"/>
</dbReference>
<evidence type="ECO:0000256" key="7">
    <source>
        <dbReference type="SAM" id="SignalP"/>
    </source>
</evidence>
<gene>
    <name evidence="9" type="ORF">GGQ54_002081</name>
</gene>
<evidence type="ECO:0000256" key="5">
    <source>
        <dbReference type="ARBA" id="ARBA00023295"/>
    </source>
</evidence>
<evidence type="ECO:0000256" key="2">
    <source>
        <dbReference type="ARBA" id="ARBA00005336"/>
    </source>
</evidence>
<dbReference type="PROSITE" id="PS00775">
    <property type="entry name" value="GLYCOSYL_HYDROL_F3"/>
    <property type="match status" value="1"/>
</dbReference>
<feature type="compositionally biased region" description="Pro residues" evidence="6">
    <location>
        <begin position="23"/>
        <end position="35"/>
    </location>
</feature>
<dbReference type="PANTHER" id="PTHR30480">
    <property type="entry name" value="BETA-HEXOSAMINIDASE-RELATED"/>
    <property type="match status" value="1"/>
</dbReference>
<dbReference type="InterPro" id="IPR036962">
    <property type="entry name" value="Glyco_hydro_3_N_sf"/>
</dbReference>
<evidence type="ECO:0000256" key="3">
    <source>
        <dbReference type="ARBA" id="ARBA00012663"/>
    </source>
</evidence>
<evidence type="ECO:0000259" key="8">
    <source>
        <dbReference type="Pfam" id="PF00933"/>
    </source>
</evidence>
<dbReference type="InterPro" id="IPR001764">
    <property type="entry name" value="Glyco_hydro_3_N"/>
</dbReference>
<feature type="signal peptide" evidence="7">
    <location>
        <begin position="1"/>
        <end position="15"/>
    </location>
</feature>
<dbReference type="InterPro" id="IPR019800">
    <property type="entry name" value="Glyco_hydro_3_AS"/>
</dbReference>
<dbReference type="AlphaFoldDB" id="A0A7Z0DA19"/>
<dbReference type="InterPro" id="IPR050226">
    <property type="entry name" value="NagZ_Beta-hexosaminidase"/>
</dbReference>
<accession>A0A7Z0DA19</accession>
<evidence type="ECO:0000256" key="6">
    <source>
        <dbReference type="SAM" id="MobiDB-lite"/>
    </source>
</evidence>
<dbReference type="EMBL" id="JACBZS010000001">
    <property type="protein sequence ID" value="NYI71521.1"/>
    <property type="molecule type" value="Genomic_DNA"/>
</dbReference>
<sequence>MINTTRLLAAGLAGAALFTACTPPPPAPGPQPSVPTTPSFAPSTPTEPLCVDLVDAMGRNEQIAQLFMVGVDIGSGKIDPATANLLDDTGVGNVLLLGNSEAGVAGVSEIASSLRGDSRQPGGVELMIAADQEGGRVQRLQGEGFPEMPSASAQAAMSDDELTVNARQWGEALRQAGIDYDLAPVADVVPADNKDTNTPIGALDRDYGSDPAQVRQKAQAFINGMDEAEIATATKHFPGLGRVVGNTDLQGEVVDSTTTEEDLRDFVGYENLDSVMVSSAVYENLDPGTPAVYSRKIITGMLRIQLDWSGVIVSDDLGVAKAAATEPVVERGAAFLGAGGDLVITADPDTLAAMMEGVRQRAVSDEAFANQLPDKAARVLELKSEVGRANCRPGRPLPTPPAAGN</sequence>
<name>A0A7Z0DA19_9ACTN</name>
<evidence type="ECO:0000256" key="1">
    <source>
        <dbReference type="ARBA" id="ARBA00001231"/>
    </source>
</evidence>
<comment type="caution">
    <text evidence="9">The sequence shown here is derived from an EMBL/GenBank/DDBJ whole genome shotgun (WGS) entry which is preliminary data.</text>
</comment>
<organism evidence="9 10">
    <name type="scientific">Naumannella cuiyingiana</name>
    <dbReference type="NCBI Taxonomy" id="1347891"/>
    <lineage>
        <taxon>Bacteria</taxon>
        <taxon>Bacillati</taxon>
        <taxon>Actinomycetota</taxon>
        <taxon>Actinomycetes</taxon>
        <taxon>Propionibacteriales</taxon>
        <taxon>Propionibacteriaceae</taxon>
        <taxon>Naumannella</taxon>
    </lineage>
</organism>
<feature type="chain" id="PRO_5038711361" description="beta-N-acetylhexosaminidase" evidence="7">
    <location>
        <begin position="16"/>
        <end position="405"/>
    </location>
</feature>
<dbReference type="Proteomes" id="UP000527616">
    <property type="component" value="Unassembled WGS sequence"/>
</dbReference>
<evidence type="ECO:0000256" key="4">
    <source>
        <dbReference type="ARBA" id="ARBA00022801"/>
    </source>
</evidence>
<comment type="catalytic activity">
    <reaction evidence="1">
        <text>Hydrolysis of terminal non-reducing N-acetyl-D-hexosamine residues in N-acetyl-beta-D-hexosaminides.</text>
        <dbReference type="EC" id="3.2.1.52"/>
    </reaction>
</comment>
<dbReference type="Pfam" id="PF00933">
    <property type="entry name" value="Glyco_hydro_3"/>
    <property type="match status" value="1"/>
</dbReference>
<keyword evidence="5 9" id="KW-0326">Glycosidase</keyword>
<feature type="domain" description="Glycoside hydrolase family 3 N-terminal" evidence="8">
    <location>
        <begin position="61"/>
        <end position="381"/>
    </location>
</feature>
<protein>
    <recommendedName>
        <fullName evidence="3">beta-N-acetylhexosaminidase</fullName>
        <ecNumber evidence="3">3.2.1.52</ecNumber>
    </recommendedName>
</protein>
<dbReference type="SUPFAM" id="SSF51445">
    <property type="entry name" value="(Trans)glycosidases"/>
    <property type="match status" value="1"/>
</dbReference>
<dbReference type="RefSeq" id="WP_179445334.1">
    <property type="nucleotide sequence ID" value="NZ_JACBZS010000001.1"/>
</dbReference>
<dbReference type="EC" id="3.2.1.52" evidence="3"/>
<keyword evidence="10" id="KW-1185">Reference proteome</keyword>
<keyword evidence="7" id="KW-0732">Signal</keyword>
<comment type="similarity">
    <text evidence="2">Belongs to the glycosyl hydrolase 3 family.</text>
</comment>
<dbReference type="PROSITE" id="PS51257">
    <property type="entry name" value="PROKAR_LIPOPROTEIN"/>
    <property type="match status" value="1"/>
</dbReference>
<keyword evidence="4 9" id="KW-0378">Hydrolase</keyword>
<dbReference type="PANTHER" id="PTHR30480:SF13">
    <property type="entry name" value="BETA-HEXOSAMINIDASE"/>
    <property type="match status" value="1"/>
</dbReference>
<dbReference type="Gene3D" id="3.20.20.300">
    <property type="entry name" value="Glycoside hydrolase, family 3, N-terminal domain"/>
    <property type="match status" value="1"/>
</dbReference>
<proteinExistence type="inferred from homology"/>
<evidence type="ECO:0000313" key="10">
    <source>
        <dbReference type="Proteomes" id="UP000527616"/>
    </source>
</evidence>